<organism evidence="1 2">
    <name type="scientific">Coemansia brasiliensis</name>
    <dbReference type="NCBI Taxonomy" id="2650707"/>
    <lineage>
        <taxon>Eukaryota</taxon>
        <taxon>Fungi</taxon>
        <taxon>Fungi incertae sedis</taxon>
        <taxon>Zoopagomycota</taxon>
        <taxon>Kickxellomycotina</taxon>
        <taxon>Kickxellomycetes</taxon>
        <taxon>Kickxellales</taxon>
        <taxon>Kickxellaceae</taxon>
        <taxon>Coemansia</taxon>
    </lineage>
</organism>
<proteinExistence type="predicted"/>
<sequence length="103" mass="11363">DDHQGQEHGRRKQLIVEVPEPMPLEEFNALADDNNSYQAVAFHISCNNDPAKALGHPASEAEKVLYFAIPWARKMSPAVAVRLSTCVQTQVCNEVVSALIDYG</sequence>
<protein>
    <submittedName>
        <fullName evidence="1">Uncharacterized protein</fullName>
    </submittedName>
</protein>
<dbReference type="Proteomes" id="UP001139887">
    <property type="component" value="Unassembled WGS sequence"/>
</dbReference>
<dbReference type="AlphaFoldDB" id="A0A9W8I6Y0"/>
<evidence type="ECO:0000313" key="1">
    <source>
        <dbReference type="EMBL" id="KAJ2842594.1"/>
    </source>
</evidence>
<evidence type="ECO:0000313" key="2">
    <source>
        <dbReference type="Proteomes" id="UP001139887"/>
    </source>
</evidence>
<accession>A0A9W8I6Y0</accession>
<keyword evidence="2" id="KW-1185">Reference proteome</keyword>
<feature type="non-terminal residue" evidence="1">
    <location>
        <position position="103"/>
    </location>
</feature>
<reference evidence="1" key="1">
    <citation type="submission" date="2022-07" db="EMBL/GenBank/DDBJ databases">
        <title>Phylogenomic reconstructions and comparative analyses of Kickxellomycotina fungi.</title>
        <authorList>
            <person name="Reynolds N.K."/>
            <person name="Stajich J.E."/>
            <person name="Barry K."/>
            <person name="Grigoriev I.V."/>
            <person name="Crous P."/>
            <person name="Smith M.E."/>
        </authorList>
    </citation>
    <scope>NUCLEOTIDE SEQUENCE</scope>
    <source>
        <strain evidence="1">NRRL 1566</strain>
    </source>
</reference>
<gene>
    <name evidence="1" type="ORF">IWW36_005848</name>
</gene>
<name>A0A9W8I6Y0_9FUNG</name>
<comment type="caution">
    <text evidence="1">The sequence shown here is derived from an EMBL/GenBank/DDBJ whole genome shotgun (WGS) entry which is preliminary data.</text>
</comment>
<feature type="non-terminal residue" evidence="1">
    <location>
        <position position="1"/>
    </location>
</feature>
<dbReference type="EMBL" id="JANBUW010001705">
    <property type="protein sequence ID" value="KAJ2842594.1"/>
    <property type="molecule type" value="Genomic_DNA"/>
</dbReference>